<accession>A0A1I6U854</accession>
<keyword evidence="4 7" id="KW-1133">Transmembrane helix</keyword>
<protein>
    <submittedName>
        <fullName evidence="8">Multicomponent Na+:H+ antiporter subunit E</fullName>
    </submittedName>
</protein>
<dbReference type="EMBL" id="FOZS01000004">
    <property type="protein sequence ID" value="SFS97407.1"/>
    <property type="molecule type" value="Genomic_DNA"/>
</dbReference>
<gene>
    <name evidence="8" type="ORF">SAMN04488556_3615</name>
</gene>
<evidence type="ECO:0000256" key="1">
    <source>
        <dbReference type="ARBA" id="ARBA00004651"/>
    </source>
</evidence>
<evidence type="ECO:0000256" key="5">
    <source>
        <dbReference type="ARBA" id="ARBA00023136"/>
    </source>
</evidence>
<comment type="subcellular location">
    <subcellularLocation>
        <location evidence="1">Cell membrane</location>
        <topology evidence="1">Multi-pass membrane protein</topology>
    </subcellularLocation>
</comment>
<keyword evidence="9" id="KW-1185">Reference proteome</keyword>
<evidence type="ECO:0000256" key="2">
    <source>
        <dbReference type="ARBA" id="ARBA00022475"/>
    </source>
</evidence>
<evidence type="ECO:0000256" key="3">
    <source>
        <dbReference type="ARBA" id="ARBA00022692"/>
    </source>
</evidence>
<dbReference type="PANTHER" id="PTHR34584:SF1">
    <property type="entry name" value="NA(+)_H(+) ANTIPORTER SUBUNIT E1"/>
    <property type="match status" value="1"/>
</dbReference>
<evidence type="ECO:0000313" key="8">
    <source>
        <dbReference type="EMBL" id="SFS97407.1"/>
    </source>
</evidence>
<dbReference type="OrthoDB" id="85180at2157"/>
<keyword evidence="2" id="KW-1003">Cell membrane</keyword>
<feature type="transmembrane region" description="Helical" evidence="7">
    <location>
        <begin position="32"/>
        <end position="48"/>
    </location>
</feature>
<dbReference type="GO" id="GO:0008324">
    <property type="term" value="F:monoatomic cation transmembrane transporter activity"/>
    <property type="evidence" value="ECO:0007669"/>
    <property type="project" value="InterPro"/>
</dbReference>
<feature type="compositionally biased region" description="Polar residues" evidence="6">
    <location>
        <begin position="243"/>
        <end position="253"/>
    </location>
</feature>
<organism evidence="8 9">
    <name type="scientific">Halostagnicola kamekurae</name>
    <dbReference type="NCBI Taxonomy" id="619731"/>
    <lineage>
        <taxon>Archaea</taxon>
        <taxon>Methanobacteriati</taxon>
        <taxon>Methanobacteriota</taxon>
        <taxon>Stenosarchaea group</taxon>
        <taxon>Halobacteria</taxon>
        <taxon>Halobacteriales</taxon>
        <taxon>Natrialbaceae</taxon>
        <taxon>Halostagnicola</taxon>
    </lineage>
</organism>
<evidence type="ECO:0000256" key="7">
    <source>
        <dbReference type="SAM" id="Phobius"/>
    </source>
</evidence>
<evidence type="ECO:0000256" key="6">
    <source>
        <dbReference type="SAM" id="MobiDB-lite"/>
    </source>
</evidence>
<evidence type="ECO:0000256" key="4">
    <source>
        <dbReference type="ARBA" id="ARBA00022989"/>
    </source>
</evidence>
<dbReference type="GO" id="GO:0005886">
    <property type="term" value="C:plasma membrane"/>
    <property type="evidence" value="ECO:0007669"/>
    <property type="project" value="UniProtKB-SubCell"/>
</dbReference>
<keyword evidence="5 7" id="KW-0472">Membrane</keyword>
<feature type="region of interest" description="Disordered" evidence="6">
    <location>
        <begin position="170"/>
        <end position="253"/>
    </location>
</feature>
<dbReference type="Pfam" id="PF01899">
    <property type="entry name" value="MNHE"/>
    <property type="match status" value="1"/>
</dbReference>
<feature type="compositionally biased region" description="Basic and acidic residues" evidence="6">
    <location>
        <begin position="221"/>
        <end position="236"/>
    </location>
</feature>
<evidence type="ECO:0000313" key="9">
    <source>
        <dbReference type="Proteomes" id="UP000199199"/>
    </source>
</evidence>
<feature type="compositionally biased region" description="Basic and acidic residues" evidence="6">
    <location>
        <begin position="189"/>
        <end position="199"/>
    </location>
</feature>
<keyword evidence="3 7" id="KW-0812">Transmembrane</keyword>
<name>A0A1I6U854_9EURY</name>
<dbReference type="RefSeq" id="WP_092906674.1">
    <property type="nucleotide sequence ID" value="NZ_FOZS01000004.1"/>
</dbReference>
<dbReference type="Proteomes" id="UP000199199">
    <property type="component" value="Unassembled WGS sequence"/>
</dbReference>
<dbReference type="PANTHER" id="PTHR34584">
    <property type="entry name" value="NA(+)/H(+) ANTIPORTER SUBUNIT E1"/>
    <property type="match status" value="1"/>
</dbReference>
<reference evidence="9" key="1">
    <citation type="submission" date="2016-10" db="EMBL/GenBank/DDBJ databases">
        <authorList>
            <person name="Varghese N."/>
            <person name="Submissions S."/>
        </authorList>
    </citation>
    <scope>NUCLEOTIDE SEQUENCE [LARGE SCALE GENOMIC DNA]</scope>
    <source>
        <strain evidence="9">DSM 22427</strain>
    </source>
</reference>
<dbReference type="AlphaFoldDB" id="A0A1I6U854"/>
<sequence length="253" mass="27690">MKVRRWLVAGLLFGALWVLVRGASLTPRSVLANFVVGVAVGLPVAYLFRRLYDEEVEITQPIAAIPYVIRYVLAFFKEILVANVDVAYRVFAPGTPIDPQVIFVPLRVQTSFGITTISNSITVTPGTVTLDHDADENALYVHVIDGRDPEAVVEPIRTWEDYALRIFDEERSPEDPAPEITVHPPDYPPEPKRATDHLDAIQSPGESTDGRSDTEAGADAEAERESGTDVDSRGESGTDVGSDDQTGGENDDR</sequence>
<proteinExistence type="predicted"/>
<dbReference type="InterPro" id="IPR002758">
    <property type="entry name" value="Cation_antiport_E"/>
</dbReference>